<dbReference type="GO" id="GO:0008081">
    <property type="term" value="F:phosphoric diester hydrolase activity"/>
    <property type="evidence" value="ECO:0007669"/>
    <property type="project" value="InterPro"/>
</dbReference>
<reference evidence="2 3" key="1">
    <citation type="submission" date="2018-01" db="EMBL/GenBank/DDBJ databases">
        <title>Whole genome analyses suggest that Burkholderia sensu lato contains two further novel genera in the rhizoxinica-symbiotica group Mycetohabitans gen. nov., and Trinickia gen. nov.: implications for the evolution of diazotrophy and nodulation in the Burkholderiaceae.</title>
        <authorList>
            <person name="Estrada-de los Santos P."/>
            <person name="Palmer M."/>
            <person name="Chavez-Ramirez B."/>
            <person name="Beukes C."/>
            <person name="Steenkamp E.T."/>
            <person name="Hirsch A.M."/>
            <person name="Manyaka P."/>
            <person name="Maluk M."/>
            <person name="Lafos M."/>
            <person name="Crook M."/>
            <person name="Gross E."/>
            <person name="Simon M.F."/>
            <person name="Bueno dos Reis Junior F."/>
            <person name="Poole P.S."/>
            <person name="Venter S.N."/>
            <person name="James E.K."/>
        </authorList>
    </citation>
    <scope>NUCLEOTIDE SEQUENCE [LARGE SCALE GENOMIC DNA]</scope>
    <source>
        <strain evidence="2 3">GIMN1.004</strain>
    </source>
</reference>
<comment type="caution">
    <text evidence="2">The sequence shown here is derived from an EMBL/GenBank/DDBJ whole genome shotgun (WGS) entry which is preliminary data.</text>
</comment>
<organism evidence="2 3">
    <name type="scientific">Trinickia dabaoshanensis</name>
    <dbReference type="NCBI Taxonomy" id="564714"/>
    <lineage>
        <taxon>Bacteria</taxon>
        <taxon>Pseudomonadati</taxon>
        <taxon>Pseudomonadota</taxon>
        <taxon>Betaproteobacteria</taxon>
        <taxon>Burkholderiales</taxon>
        <taxon>Burkholderiaceae</taxon>
        <taxon>Trinickia</taxon>
    </lineage>
</organism>
<dbReference type="PANTHER" id="PTHR46211">
    <property type="entry name" value="GLYCEROPHOSPHORYL DIESTER PHOSPHODIESTERASE"/>
    <property type="match status" value="1"/>
</dbReference>
<feature type="domain" description="GP-PDE" evidence="1">
    <location>
        <begin position="20"/>
        <end position="270"/>
    </location>
</feature>
<dbReference type="Proteomes" id="UP000235616">
    <property type="component" value="Unassembled WGS sequence"/>
</dbReference>
<proteinExistence type="predicted"/>
<dbReference type="RefSeq" id="WP_102645294.1">
    <property type="nucleotide sequence ID" value="NZ_PNYA01000007.1"/>
</dbReference>
<dbReference type="Gene3D" id="3.20.20.190">
    <property type="entry name" value="Phosphatidylinositol (PI) phosphodiesterase"/>
    <property type="match status" value="1"/>
</dbReference>
<sequence>MTTSTDNPSSAAAILRWPYPRIVAHRGGGSLAPENTLAAIDTGAALGLKMIEFDAKLSSDDVVFLLHDDTLERTSNGRGAAARKPYADIAALDAGSWYDRRFRGEPMPTLAQVYGRCVTHGLAANIEIKPCPGRETATGQRVAQEAARLWANGSNGTNADAPTPPLPLPLLSSFSFEALAAARDAQPELPRGLLFGAVPSDWRARTDALACVSLHADHRKLDAALVGEIKAAGLFILAYTVNDPERARTLAHWGVDAICTDRIDLIGADFLSSVP</sequence>
<dbReference type="PROSITE" id="PS51704">
    <property type="entry name" value="GP_PDE"/>
    <property type="match status" value="1"/>
</dbReference>
<dbReference type="AlphaFoldDB" id="A0A2N7VUS8"/>
<dbReference type="InterPro" id="IPR030395">
    <property type="entry name" value="GP_PDE_dom"/>
</dbReference>
<dbReference type="PANTHER" id="PTHR46211:SF1">
    <property type="entry name" value="GLYCEROPHOSPHODIESTER PHOSPHODIESTERASE, CYTOPLASMIC"/>
    <property type="match status" value="1"/>
</dbReference>
<keyword evidence="3" id="KW-1185">Reference proteome</keyword>
<evidence type="ECO:0000313" key="3">
    <source>
        <dbReference type="Proteomes" id="UP000235616"/>
    </source>
</evidence>
<dbReference type="InterPro" id="IPR017946">
    <property type="entry name" value="PLC-like_Pdiesterase_TIM-brl"/>
</dbReference>
<dbReference type="EMBL" id="PNYA01000007">
    <property type="protein sequence ID" value="PMS20914.1"/>
    <property type="molecule type" value="Genomic_DNA"/>
</dbReference>
<dbReference type="GO" id="GO:0006629">
    <property type="term" value="P:lipid metabolic process"/>
    <property type="evidence" value="ECO:0007669"/>
    <property type="project" value="InterPro"/>
</dbReference>
<dbReference type="NCBIfam" id="NF006989">
    <property type="entry name" value="PRK09454.1"/>
    <property type="match status" value="1"/>
</dbReference>
<dbReference type="CDD" id="cd08562">
    <property type="entry name" value="GDPD_EcUgpQ_like"/>
    <property type="match status" value="1"/>
</dbReference>
<dbReference type="OrthoDB" id="9795622at2"/>
<accession>A0A2N7VUS8</accession>
<dbReference type="SUPFAM" id="SSF51695">
    <property type="entry name" value="PLC-like phosphodiesterases"/>
    <property type="match status" value="1"/>
</dbReference>
<gene>
    <name evidence="2" type="ORF">C0Z18_09490</name>
</gene>
<evidence type="ECO:0000259" key="1">
    <source>
        <dbReference type="PROSITE" id="PS51704"/>
    </source>
</evidence>
<protein>
    <submittedName>
        <fullName evidence="2">Glycerophosphodiester phosphodiesterase</fullName>
    </submittedName>
</protein>
<name>A0A2N7VUS8_9BURK</name>
<evidence type="ECO:0000313" key="2">
    <source>
        <dbReference type="EMBL" id="PMS20914.1"/>
    </source>
</evidence>
<dbReference type="Pfam" id="PF03009">
    <property type="entry name" value="GDPD"/>
    <property type="match status" value="1"/>
</dbReference>